<feature type="compositionally biased region" description="Low complexity" evidence="3">
    <location>
        <begin position="1144"/>
        <end position="1153"/>
    </location>
</feature>
<comment type="caution">
    <text evidence="5">The sequence shown here is derived from an EMBL/GenBank/DDBJ whole genome shotgun (WGS) entry which is preliminary data.</text>
</comment>
<keyword evidence="2" id="KW-0325">Glycoprotein</keyword>
<dbReference type="Proteomes" id="UP001219518">
    <property type="component" value="Unassembled WGS sequence"/>
</dbReference>
<keyword evidence="1 4" id="KW-0732">Signal</keyword>
<evidence type="ECO:0000313" key="5">
    <source>
        <dbReference type="EMBL" id="KAK3911028.1"/>
    </source>
</evidence>
<feature type="chain" id="PRO_5041962678" evidence="4">
    <location>
        <begin position="22"/>
        <end position="1552"/>
    </location>
</feature>
<evidence type="ECO:0000256" key="2">
    <source>
        <dbReference type="ARBA" id="ARBA00023180"/>
    </source>
</evidence>
<feature type="compositionally biased region" description="Low complexity" evidence="3">
    <location>
        <begin position="951"/>
        <end position="990"/>
    </location>
</feature>
<dbReference type="GO" id="GO:0007160">
    <property type="term" value="P:cell-matrix adhesion"/>
    <property type="evidence" value="ECO:0007669"/>
    <property type="project" value="TreeGrafter"/>
</dbReference>
<dbReference type="PANTHER" id="PTHR23412">
    <property type="entry name" value="STEREOCILIN RELATED"/>
    <property type="match status" value="1"/>
</dbReference>
<evidence type="ECO:0000256" key="1">
    <source>
        <dbReference type="ARBA" id="ARBA00022729"/>
    </source>
</evidence>
<dbReference type="PANTHER" id="PTHR23412:SF6">
    <property type="entry name" value="MESOTHELIN"/>
    <property type="match status" value="1"/>
</dbReference>
<gene>
    <name evidence="5" type="ORF">KUF71_020732</name>
</gene>
<evidence type="ECO:0000256" key="4">
    <source>
        <dbReference type="SAM" id="SignalP"/>
    </source>
</evidence>
<evidence type="ECO:0000313" key="6">
    <source>
        <dbReference type="Proteomes" id="UP001219518"/>
    </source>
</evidence>
<accession>A0AAE1L951</accession>
<feature type="region of interest" description="Disordered" evidence="3">
    <location>
        <begin position="1083"/>
        <end position="1201"/>
    </location>
</feature>
<evidence type="ECO:0000256" key="3">
    <source>
        <dbReference type="SAM" id="MobiDB-lite"/>
    </source>
</evidence>
<reference evidence="5" key="1">
    <citation type="submission" date="2021-07" db="EMBL/GenBank/DDBJ databases">
        <authorList>
            <person name="Catto M.A."/>
            <person name="Jacobson A."/>
            <person name="Kennedy G."/>
            <person name="Labadie P."/>
            <person name="Hunt B.G."/>
            <person name="Srinivasan R."/>
        </authorList>
    </citation>
    <scope>NUCLEOTIDE SEQUENCE</scope>
    <source>
        <strain evidence="5">PL_HMW_Pooled</strain>
        <tissue evidence="5">Head</tissue>
    </source>
</reference>
<dbReference type="GO" id="GO:0009986">
    <property type="term" value="C:cell surface"/>
    <property type="evidence" value="ECO:0007669"/>
    <property type="project" value="TreeGrafter"/>
</dbReference>
<protein>
    <submittedName>
        <fullName evidence="5">Otoancorin</fullName>
    </submittedName>
</protein>
<feature type="compositionally biased region" description="Low complexity" evidence="3">
    <location>
        <begin position="1084"/>
        <end position="1096"/>
    </location>
</feature>
<proteinExistence type="predicted"/>
<organism evidence="5 6">
    <name type="scientific">Frankliniella fusca</name>
    <dbReference type="NCBI Taxonomy" id="407009"/>
    <lineage>
        <taxon>Eukaryota</taxon>
        <taxon>Metazoa</taxon>
        <taxon>Ecdysozoa</taxon>
        <taxon>Arthropoda</taxon>
        <taxon>Hexapoda</taxon>
        <taxon>Insecta</taxon>
        <taxon>Pterygota</taxon>
        <taxon>Neoptera</taxon>
        <taxon>Paraneoptera</taxon>
        <taxon>Thysanoptera</taxon>
        <taxon>Terebrantia</taxon>
        <taxon>Thripoidea</taxon>
        <taxon>Thripidae</taxon>
        <taxon>Frankliniella</taxon>
    </lineage>
</organism>
<name>A0AAE1L951_9NEOP</name>
<dbReference type="EMBL" id="JAHWGI010000219">
    <property type="protein sequence ID" value="KAK3911028.1"/>
    <property type="molecule type" value="Genomic_DNA"/>
</dbReference>
<keyword evidence="6" id="KW-1185">Reference proteome</keyword>
<reference evidence="5" key="2">
    <citation type="journal article" date="2023" name="BMC Genomics">
        <title>Pest status, molecular evolution, and epigenetic factors derived from the genome assembly of Frankliniella fusca, a thysanopteran phytovirus vector.</title>
        <authorList>
            <person name="Catto M.A."/>
            <person name="Labadie P.E."/>
            <person name="Jacobson A.L."/>
            <person name="Kennedy G.G."/>
            <person name="Srinivasan R."/>
            <person name="Hunt B.G."/>
        </authorList>
    </citation>
    <scope>NUCLEOTIDE SEQUENCE</scope>
    <source>
        <strain evidence="5">PL_HMW_Pooled</strain>
    </source>
</reference>
<sequence length="1552" mass="168394">MRPRKKASLLTLLVLASYLISDTEEAVAPAAPAAAPTQTDTLVCGLQHGGQDQQCGDSLPDRLVALVDGPDVPDQFRTAAKTSNFSAIEPTVLANIPVLVLYHLSPYFLSTCSAPALSAVIRNRPKDPVLARTVLSALDFVDNEKRVRFIRELGVSSGLSAEVQGAIGEAAVRWWAHDMTEFSLDLAAAGTPLLAALPPGYLAELQPQEVATMLMRLRNHHWNERNDPKWSEQPTETKRVWMDMFKRDADSGKGQLVNSATDGLKMLWAGATPDEIADLQFHEEDRATLTALSGLSKLQVRAFVDKLYTKKALSSAEMNELFKWMLDLAPAGLQRFLANDTDFTSLPAADTSRASVLEQVVASSLFQGRIEIPDHPGTWGRYLKDVGRLTYLIQAATLANYSLPTHRLDPDVLAAVDTYKLSAMQARYLTNKGEFLDLRKPLRELEAYHGLTRAMPTAKLAALKTNSVSNEKIIHFLESIPATHSGRSASLFNKLRQSMAEPKVLEAMLRNPEPAQYWSLVSSRELAAERTALEQSYNQLKSPSMRKPASFGDWFESTITLNPRDSIEKHLPLVPTEKLSAVLGSARRELAQTPSGPQRVVWSTDTLLSPRRPLVRGALLGLTCADVMAMDLVDFPIIMAEFNQRTREAGLPFPKRLQHCLQLALEEYMVMRRRIRRFDERVPLVAVLEPSDIQAVGGYLLATLRPAHIHYSKHAVQILSSIGALTPQELLSAMPSLERLRELALHVVDIFQARRGVGARCLFALGNLHMFLPADVVSSIMPDAWRLYVEASAGRPLSLATCAGSEQRDAWHRLALRTFGSPSQWSAGVVAALGDTLASMPADVLASVRQTSWRDAADTLAARMLYHLPCGAPEPGSGRPRPFVDVCRSLLPAEERSAYYWSVRRTARHYLRAAQDLLNTVTPADSLVRRLQARSFRSQFESHYRHATASSSTSTKVAQTTITTTTTAPTTPEAETTPASTTTTTTTTTEDPFGDFDEYLGRDPDWMRNAAEPPDTVMVVDDETSLSTSTTTEPSTTTTTTSVNISTVTDYPAEGSSVASTASDPTTTVSVPVDEGMYERWPETTSITSVPTSSSTDETTLATARSDDKADLPSALDLPHLYPSAATYPNQSRGAPGHQVNLSTTTTKYSTETDAPKNSKTDVPVSTDATVTVDPNSEVKRDRRRRSADYDQVEAENERQVERDVPLQVTCDAVRALGGAAELALVHGDAGDGKGMLETEVEECVEDLSRLHLAPGLTRTLWDKIPPLERADLVGDLGRLVSAVSVDEVSQLNLSLSHERALDTLSVLGEHVSDPAVLDAVAVRLELQNPGLRALAGSASPAGSRRDTIAVEPDSLLVALGPIACHLRLDLQRLLLGRRGALLHAAHSLQGVAPRCNSTCLGELARAAVSDAVLGAPAQWTAEDVTDIGVIAAGLNSDQLSQLQRPLAEVEQPLSGLTASAVSCMSPEQLVALGDHVGVLSPVAAAAVTPLQQQDMTSNQQAALLRVRNLAFTRHLGKGDQDPEGYHPSAASCTRQPPAVALLALLVLLAAF</sequence>
<dbReference type="InterPro" id="IPR026664">
    <property type="entry name" value="Stereocilin-rel"/>
</dbReference>
<feature type="region of interest" description="Disordered" evidence="3">
    <location>
        <begin position="951"/>
        <end position="1011"/>
    </location>
</feature>
<feature type="signal peptide" evidence="4">
    <location>
        <begin position="1"/>
        <end position="21"/>
    </location>
</feature>